<keyword evidence="5" id="KW-0496">Mitochondrion</keyword>
<dbReference type="AlphaFoldDB" id="A0A0C7N342"/>
<dbReference type="SUPFAM" id="SSF54626">
    <property type="entry name" value="Chalcone isomerase"/>
    <property type="match status" value="1"/>
</dbReference>
<dbReference type="EMBL" id="LN736361">
    <property type="protein sequence ID" value="CEP60982.1"/>
    <property type="molecule type" value="Genomic_DNA"/>
</dbReference>
<feature type="domain" description="Chalcone isomerase" evidence="6">
    <location>
        <begin position="106"/>
        <end position="306"/>
    </location>
</feature>
<dbReference type="GO" id="GO:0016872">
    <property type="term" value="F:intramolecular lyase activity"/>
    <property type="evidence" value="ECO:0007669"/>
    <property type="project" value="InterPro"/>
</dbReference>
<protein>
    <recommendedName>
        <fullName evidence="3">Altered inheritance of mitochondria protein 18, mitochondrial</fullName>
    </recommendedName>
</protein>
<evidence type="ECO:0000313" key="8">
    <source>
        <dbReference type="Proteomes" id="UP000054304"/>
    </source>
</evidence>
<dbReference type="InterPro" id="IPR016087">
    <property type="entry name" value="Chalcone_isomerase"/>
</dbReference>
<evidence type="ECO:0000313" key="7">
    <source>
        <dbReference type="EMBL" id="CEP60982.1"/>
    </source>
</evidence>
<accession>A0A0C7N342</accession>
<dbReference type="HOGENOM" id="CLU_038840_0_1_1"/>
<dbReference type="InterPro" id="IPR016088">
    <property type="entry name" value="Chalcone_isomerase_3-sand"/>
</dbReference>
<dbReference type="Gene3D" id="3.50.70.10">
    <property type="match status" value="1"/>
</dbReference>
<evidence type="ECO:0000256" key="4">
    <source>
        <dbReference type="ARBA" id="ARBA00022946"/>
    </source>
</evidence>
<comment type="subcellular location">
    <subcellularLocation>
        <location evidence="1">Mitochondrion</location>
    </subcellularLocation>
</comment>
<evidence type="ECO:0000256" key="1">
    <source>
        <dbReference type="ARBA" id="ARBA00004173"/>
    </source>
</evidence>
<dbReference type="InterPro" id="IPR036298">
    <property type="entry name" value="Chalcone_isomerase_sf"/>
</dbReference>
<dbReference type="PANTHER" id="PTHR47284:SF3">
    <property type="entry name" value="FATTY-ACID-BINDING PROTEIN 2"/>
    <property type="match status" value="1"/>
</dbReference>
<dbReference type="PANTHER" id="PTHR47284">
    <property type="entry name" value="FATTY-ACID-BINDING PROTEIN 2"/>
    <property type="match status" value="1"/>
</dbReference>
<evidence type="ECO:0000256" key="5">
    <source>
        <dbReference type="ARBA" id="ARBA00023128"/>
    </source>
</evidence>
<evidence type="ECO:0000259" key="6">
    <source>
        <dbReference type="Pfam" id="PF16035"/>
    </source>
</evidence>
<keyword evidence="8" id="KW-1185">Reference proteome</keyword>
<name>A0A0C7N342_9SACH</name>
<dbReference type="Proteomes" id="UP000054304">
    <property type="component" value="Unassembled WGS sequence"/>
</dbReference>
<sequence>MLMRTSRRFTVPTGLRISKRLSYSRFFNSQCSAKVSFWGVSRSSIPIMTAALGMGLTGVGFWLWQQPHLIGNDAGPIEDGNESVKVDNSVAPFPTQLGPPDFPLTTSYTLLGFGTRSVTFVNFKVYALGLYVAKQDLALISQILSTNYLSQAFVDTDASKSHSENIELAFRDPVKSRTLVGNLIDGGVRMTAKITPIRNTDFNHLREGLIKSILNHPDAKSNQEVVSKGIQQLKDAFIRKGSVPKNDDLLIELQVNGSLQLAYRSRKSGEQVMLGRVDEPLIGRLLFSQYLSGPKPLSSSARDSFVSKVKLLV</sequence>
<comment type="similarity">
    <text evidence="2">Belongs to the AIM18/AIM46 family.</text>
</comment>
<dbReference type="Pfam" id="PF16035">
    <property type="entry name" value="Chalcone_2"/>
    <property type="match status" value="1"/>
</dbReference>
<dbReference type="RefSeq" id="XP_022627220.1">
    <property type="nucleotide sequence ID" value="XM_022773723.1"/>
</dbReference>
<organism evidence="7 8">
    <name type="scientific">Lachancea lanzarotensis</name>
    <dbReference type="NCBI Taxonomy" id="1245769"/>
    <lineage>
        <taxon>Eukaryota</taxon>
        <taxon>Fungi</taxon>
        <taxon>Dikarya</taxon>
        <taxon>Ascomycota</taxon>
        <taxon>Saccharomycotina</taxon>
        <taxon>Saccharomycetes</taxon>
        <taxon>Saccharomycetales</taxon>
        <taxon>Saccharomycetaceae</taxon>
        <taxon>Lachancea</taxon>
    </lineage>
</organism>
<keyword evidence="4" id="KW-0809">Transit peptide</keyword>
<dbReference type="GO" id="GO:0005739">
    <property type="term" value="C:mitochondrion"/>
    <property type="evidence" value="ECO:0007669"/>
    <property type="project" value="UniProtKB-SubCell"/>
</dbReference>
<gene>
    <name evidence="7" type="ORF">LALA0_S02e04104g</name>
</gene>
<dbReference type="OrthoDB" id="18193at2759"/>
<dbReference type="STRING" id="1245769.A0A0C7N342"/>
<evidence type="ECO:0000256" key="2">
    <source>
        <dbReference type="ARBA" id="ARBA00009111"/>
    </source>
</evidence>
<proteinExistence type="inferred from homology"/>
<evidence type="ECO:0000256" key="3">
    <source>
        <dbReference type="ARBA" id="ARBA00018755"/>
    </source>
</evidence>
<reference evidence="7 8" key="1">
    <citation type="submission" date="2014-12" db="EMBL/GenBank/DDBJ databases">
        <authorList>
            <person name="Neuveglise Cecile"/>
        </authorList>
    </citation>
    <scope>NUCLEOTIDE SEQUENCE [LARGE SCALE GENOMIC DNA]</scope>
    <source>
        <strain evidence="7 8">CBS 12615</strain>
    </source>
</reference>
<dbReference type="GeneID" id="34684395"/>